<proteinExistence type="predicted"/>
<evidence type="ECO:0000259" key="6">
    <source>
        <dbReference type="Pfam" id="PF07291"/>
    </source>
</evidence>
<evidence type="ECO:0000256" key="5">
    <source>
        <dbReference type="SAM" id="Phobius"/>
    </source>
</evidence>
<comment type="subcellular location">
    <subcellularLocation>
        <location evidence="1">Membrane</location>
        <topology evidence="1">Multi-pass membrane protein</topology>
    </subcellularLocation>
</comment>
<keyword evidence="2 5" id="KW-0812">Transmembrane</keyword>
<name>A0ABP8U7F4_9ACTN</name>
<reference evidence="8" key="1">
    <citation type="journal article" date="2019" name="Int. J. Syst. Evol. Microbiol.">
        <title>The Global Catalogue of Microorganisms (GCM) 10K type strain sequencing project: providing services to taxonomists for standard genome sequencing and annotation.</title>
        <authorList>
            <consortium name="The Broad Institute Genomics Platform"/>
            <consortium name="The Broad Institute Genome Sequencing Center for Infectious Disease"/>
            <person name="Wu L."/>
            <person name="Ma J."/>
        </authorList>
    </citation>
    <scope>NUCLEOTIDE SEQUENCE [LARGE SCALE GENOMIC DNA]</scope>
    <source>
        <strain evidence="8">JCM 17939</strain>
    </source>
</reference>
<protein>
    <recommendedName>
        <fullName evidence="6">Methylamine utilisation protein MauE domain-containing protein</fullName>
    </recommendedName>
</protein>
<feature type="transmembrane region" description="Helical" evidence="5">
    <location>
        <begin position="106"/>
        <end position="131"/>
    </location>
</feature>
<evidence type="ECO:0000256" key="4">
    <source>
        <dbReference type="ARBA" id="ARBA00023136"/>
    </source>
</evidence>
<feature type="domain" description="Methylamine utilisation protein MauE" evidence="6">
    <location>
        <begin position="3"/>
        <end position="131"/>
    </location>
</feature>
<sequence length="183" mass="19686">MIHLVLAQRYFLATVFAIAFFGKVRHISRFRQFTVSIHKLAIIPERTARYAASVIVVGEGTATVLLILPFFPRAGLALAAALLAVFVGVVIRSVRGGIFAECRCFGGAGAIMSNAMIVRNLLLMACAIPGLVIDSASMVTRPIIDIPVVVCALGAAVAFVRYYDVAVRALLVRWRTSSAHQQG</sequence>
<feature type="transmembrane region" description="Helical" evidence="5">
    <location>
        <begin position="74"/>
        <end position="94"/>
    </location>
</feature>
<feature type="transmembrane region" description="Helical" evidence="5">
    <location>
        <begin position="143"/>
        <end position="163"/>
    </location>
</feature>
<feature type="transmembrane region" description="Helical" evidence="5">
    <location>
        <begin position="6"/>
        <end position="26"/>
    </location>
</feature>
<evidence type="ECO:0000313" key="8">
    <source>
        <dbReference type="Proteomes" id="UP001501442"/>
    </source>
</evidence>
<keyword evidence="8" id="KW-1185">Reference proteome</keyword>
<dbReference type="EMBL" id="BAABHK010000002">
    <property type="protein sequence ID" value="GAA4623015.1"/>
    <property type="molecule type" value="Genomic_DNA"/>
</dbReference>
<evidence type="ECO:0000256" key="3">
    <source>
        <dbReference type="ARBA" id="ARBA00022989"/>
    </source>
</evidence>
<gene>
    <name evidence="7" type="ORF">GCM10023196_017510</name>
</gene>
<accession>A0ABP8U7F4</accession>
<organism evidence="7 8">
    <name type="scientific">Actinoallomurus vinaceus</name>
    <dbReference type="NCBI Taxonomy" id="1080074"/>
    <lineage>
        <taxon>Bacteria</taxon>
        <taxon>Bacillati</taxon>
        <taxon>Actinomycetota</taxon>
        <taxon>Actinomycetes</taxon>
        <taxon>Streptosporangiales</taxon>
        <taxon>Thermomonosporaceae</taxon>
        <taxon>Actinoallomurus</taxon>
    </lineage>
</organism>
<dbReference type="Proteomes" id="UP001501442">
    <property type="component" value="Unassembled WGS sequence"/>
</dbReference>
<feature type="transmembrane region" description="Helical" evidence="5">
    <location>
        <begin position="47"/>
        <end position="68"/>
    </location>
</feature>
<dbReference type="InterPro" id="IPR009908">
    <property type="entry name" value="Methylamine_util_MauE"/>
</dbReference>
<keyword evidence="4 5" id="KW-0472">Membrane</keyword>
<evidence type="ECO:0000313" key="7">
    <source>
        <dbReference type="EMBL" id="GAA4623015.1"/>
    </source>
</evidence>
<evidence type="ECO:0000256" key="1">
    <source>
        <dbReference type="ARBA" id="ARBA00004141"/>
    </source>
</evidence>
<keyword evidence="3 5" id="KW-1133">Transmembrane helix</keyword>
<comment type="caution">
    <text evidence="7">The sequence shown here is derived from an EMBL/GenBank/DDBJ whole genome shotgun (WGS) entry which is preliminary data.</text>
</comment>
<dbReference type="Pfam" id="PF07291">
    <property type="entry name" value="MauE"/>
    <property type="match status" value="1"/>
</dbReference>
<evidence type="ECO:0000256" key="2">
    <source>
        <dbReference type="ARBA" id="ARBA00022692"/>
    </source>
</evidence>
<dbReference type="RefSeq" id="WP_345430138.1">
    <property type="nucleotide sequence ID" value="NZ_BAABHK010000002.1"/>
</dbReference>